<dbReference type="InterPro" id="IPR049730">
    <property type="entry name" value="SNF2/RAD54-like_C"/>
</dbReference>
<keyword evidence="5" id="KW-1185">Reference proteome</keyword>
<protein>
    <recommendedName>
        <fullName evidence="6">Helicase</fullName>
    </recommendedName>
</protein>
<dbReference type="AlphaFoldDB" id="A0A150WH44"/>
<dbReference type="GO" id="GO:0005524">
    <property type="term" value="F:ATP binding"/>
    <property type="evidence" value="ECO:0007669"/>
    <property type="project" value="InterPro"/>
</dbReference>
<dbReference type="SUPFAM" id="SSF52540">
    <property type="entry name" value="P-loop containing nucleoside triphosphate hydrolases"/>
    <property type="match status" value="2"/>
</dbReference>
<dbReference type="InterPro" id="IPR014001">
    <property type="entry name" value="Helicase_ATP-bd"/>
</dbReference>
<dbReference type="SMART" id="SM00487">
    <property type="entry name" value="DEXDc"/>
    <property type="match status" value="1"/>
</dbReference>
<dbReference type="Pfam" id="PF00176">
    <property type="entry name" value="SNF2-rel_dom"/>
    <property type="match status" value="1"/>
</dbReference>
<dbReference type="InterPro" id="IPR027417">
    <property type="entry name" value="P-loop_NTPase"/>
</dbReference>
<dbReference type="Pfam" id="PF00271">
    <property type="entry name" value="Helicase_C"/>
    <property type="match status" value="1"/>
</dbReference>
<evidence type="ECO:0000259" key="3">
    <source>
        <dbReference type="PROSITE" id="PS51194"/>
    </source>
</evidence>
<evidence type="ECO:0000259" key="2">
    <source>
        <dbReference type="PROSITE" id="PS51192"/>
    </source>
</evidence>
<dbReference type="PANTHER" id="PTHR10799">
    <property type="entry name" value="SNF2/RAD54 HELICASE FAMILY"/>
    <property type="match status" value="1"/>
</dbReference>
<dbReference type="SMART" id="SM00490">
    <property type="entry name" value="HELICc"/>
    <property type="match status" value="1"/>
</dbReference>
<keyword evidence="1" id="KW-0378">Hydrolase</keyword>
<dbReference type="InterPro" id="IPR000330">
    <property type="entry name" value="SNF2_N"/>
</dbReference>
<evidence type="ECO:0000313" key="5">
    <source>
        <dbReference type="Proteomes" id="UP000075320"/>
    </source>
</evidence>
<evidence type="ECO:0008006" key="6">
    <source>
        <dbReference type="Google" id="ProtNLM"/>
    </source>
</evidence>
<comment type="caution">
    <text evidence="4">The sequence shown here is derived from an EMBL/GenBank/DDBJ whole genome shotgun (WGS) entry which is preliminary data.</text>
</comment>
<sequence>MSEPVTKLDSISFFLEDAPLLKDESLSSFLTEDLSAYSFHTPNPHRELLAPSTWHMPEVFRKKLTAFSEHYFNEVNEQNRWTSIIVYNFSNGLQLSSREILRHPFHRIVPRELLPQPRKENVDVFQRWPLGQQKENVFLSHNMREVADIMQALFAQIVTEHRQGKIPLYIQTKFEPERGFLVRSVSFDPSEELDWRVEFADKQELIAEFKLVSSRKKFYHFFDTFALQPEDGAMIVHPWLTEFRGLEQSLSLLGEDRAELTFTPGAMPSVEVTGDLEAKSLLKHLRHRSIPVKITGGSETLGAERSLTDIYLNDKGDFYIQHRARVMGQKDVISRGWTPRSVLYLRALSEGLPYLLNSDAKDMATKSRRSREWDIKLLKHLGVLQYLLLETLSYHFEGELTDGRIVSEKEIFPLLHGNVHALLIAGSGVILAKDMTLSELISKPVLSCFEDFVSKTLKVMKSPESFYSEAGEVILEGVVEREFRLIFELLKKLALRTRGEIFRKARTSFLSRIWDGDAEKDSALKEGLFHFPRNSEEDSRVHETLESLQDLLLHGFKLFYHGQALQELNDDDFLVDFNLQADGHGKDFNWFELHPRFFLHGVELDPNEVGALGRGGVIEHEGKIYLVPKKQMPSLRRLENFWLKLQKGKKDAAAKKNGDKIYQLPRHQVLELLALRASGYGIRGDEEWKRLCAFYDSLGETRHEIEIPKTVKADLKPYQLRGVQWLRDLYSLRLGALLADDMGLGKTLQTLTFLEDLRSKGELGQVLVVVPSSLIYNWQSEIEKFTPQLPLAVFTSKDMDRVGRRLEHKEDLVVMTTYGLLMEQEQFFAQYKYRVVIFDEAQNLKNITTKRTSSARSLAAQFKICLTGTPMENHYGEFYSLVDILVPGSLGKVEDFRREFVNTDLVSREQMEDLKLKIKPLLLRRTKKEILDQLPEKQETKVSIAFEERQKEIYRDIALAYNNSVQESLMTQGEARVQLQMLTALLRLRQACSDPGALPNIQYDKVPPKLEALLDSLTEIVESGESALVFTQFIQTLEHTAKLLAQAGIPVFVLHGGVPTKQRQKILTEFNKLEGGAVLVMTLKTGGVGLNLTKASYVFHLEPWWNPSVENQATDRAHRLGQNKAVQVFRYIMHESLEEKIELLKVRKDKKFEVLFSNSEKEADLGPGSGALSKDDFDMLLGLK</sequence>
<dbReference type="EMBL" id="LUKE01000005">
    <property type="protein sequence ID" value="KYG62417.1"/>
    <property type="molecule type" value="Genomic_DNA"/>
</dbReference>
<name>A0A150WH44_BDEBC</name>
<dbReference type="PROSITE" id="PS51194">
    <property type="entry name" value="HELICASE_CTER"/>
    <property type="match status" value="1"/>
</dbReference>
<dbReference type="InterPro" id="IPR038718">
    <property type="entry name" value="SNF2-like_sf"/>
</dbReference>
<reference evidence="4 5" key="1">
    <citation type="submission" date="2016-03" db="EMBL/GenBank/DDBJ databases">
        <authorList>
            <person name="Ploux O."/>
        </authorList>
    </citation>
    <scope>NUCLEOTIDE SEQUENCE [LARGE SCALE GENOMIC DNA]</scope>
    <source>
        <strain evidence="4 5">R0</strain>
    </source>
</reference>
<evidence type="ECO:0000256" key="1">
    <source>
        <dbReference type="ARBA" id="ARBA00022801"/>
    </source>
</evidence>
<dbReference type="Gene3D" id="3.40.50.300">
    <property type="entry name" value="P-loop containing nucleotide triphosphate hydrolases"/>
    <property type="match status" value="1"/>
</dbReference>
<proteinExistence type="predicted"/>
<dbReference type="PROSITE" id="PS51192">
    <property type="entry name" value="HELICASE_ATP_BIND_1"/>
    <property type="match status" value="1"/>
</dbReference>
<evidence type="ECO:0000313" key="4">
    <source>
        <dbReference type="EMBL" id="KYG62417.1"/>
    </source>
</evidence>
<dbReference type="CDD" id="cd18793">
    <property type="entry name" value="SF2_C_SNF"/>
    <property type="match status" value="1"/>
</dbReference>
<organism evidence="4 5">
    <name type="scientific">Bdellovibrio bacteriovorus</name>
    <dbReference type="NCBI Taxonomy" id="959"/>
    <lineage>
        <taxon>Bacteria</taxon>
        <taxon>Pseudomonadati</taxon>
        <taxon>Bdellovibrionota</taxon>
        <taxon>Bdellovibrionia</taxon>
        <taxon>Bdellovibrionales</taxon>
        <taxon>Pseudobdellovibrionaceae</taxon>
        <taxon>Bdellovibrio</taxon>
    </lineage>
</organism>
<accession>A0A150WH44</accession>
<feature type="domain" description="Helicase ATP-binding" evidence="2">
    <location>
        <begin position="727"/>
        <end position="888"/>
    </location>
</feature>
<dbReference type="Gene3D" id="3.40.50.10810">
    <property type="entry name" value="Tandem AAA-ATPase domain"/>
    <property type="match status" value="1"/>
</dbReference>
<dbReference type="Proteomes" id="UP000075320">
    <property type="component" value="Unassembled WGS sequence"/>
</dbReference>
<dbReference type="InterPro" id="IPR001650">
    <property type="entry name" value="Helicase_C-like"/>
</dbReference>
<feature type="domain" description="Helicase C-terminal" evidence="3">
    <location>
        <begin position="1013"/>
        <end position="1163"/>
    </location>
</feature>
<gene>
    <name evidence="4" type="ORF">AZI86_16425</name>
</gene>
<dbReference type="GO" id="GO:0016787">
    <property type="term" value="F:hydrolase activity"/>
    <property type="evidence" value="ECO:0007669"/>
    <property type="project" value="UniProtKB-KW"/>
</dbReference>